<keyword evidence="1" id="KW-0805">Transcription regulation</keyword>
<dbReference type="GO" id="GO:0006950">
    <property type="term" value="P:response to stress"/>
    <property type="evidence" value="ECO:0007669"/>
    <property type="project" value="TreeGrafter"/>
</dbReference>
<dbReference type="Proteomes" id="UP000577956">
    <property type="component" value="Unassembled WGS sequence"/>
</dbReference>
<dbReference type="SMART" id="SM00347">
    <property type="entry name" value="HTH_MARR"/>
    <property type="match status" value="1"/>
</dbReference>
<dbReference type="InterPro" id="IPR000835">
    <property type="entry name" value="HTH_MarR-typ"/>
</dbReference>
<reference evidence="6 9" key="2">
    <citation type="submission" date="2021-01" db="EMBL/GenBank/DDBJ databases">
        <title>Whole genome shotgun sequence of Cellulomonas oligotrophica NBRC 109435.</title>
        <authorList>
            <person name="Komaki H."/>
            <person name="Tamura T."/>
        </authorList>
    </citation>
    <scope>NUCLEOTIDE SEQUENCE [LARGE SCALE GENOMIC DNA]</scope>
    <source>
        <strain evidence="6 9">NBRC 109435</strain>
    </source>
</reference>
<dbReference type="InterPro" id="IPR036388">
    <property type="entry name" value="WH-like_DNA-bd_sf"/>
</dbReference>
<feature type="compositionally biased region" description="Low complexity" evidence="4">
    <location>
        <begin position="151"/>
        <end position="172"/>
    </location>
</feature>
<evidence type="ECO:0000256" key="3">
    <source>
        <dbReference type="ARBA" id="ARBA00023163"/>
    </source>
</evidence>
<evidence type="ECO:0000313" key="6">
    <source>
        <dbReference type="EMBL" id="GIG33713.1"/>
    </source>
</evidence>
<evidence type="ECO:0000313" key="8">
    <source>
        <dbReference type="Proteomes" id="UP000577956"/>
    </source>
</evidence>
<dbReference type="EMBL" id="BONN01000009">
    <property type="protein sequence ID" value="GIG33713.1"/>
    <property type="molecule type" value="Genomic_DNA"/>
</dbReference>
<dbReference type="InterPro" id="IPR036390">
    <property type="entry name" value="WH_DNA-bd_sf"/>
</dbReference>
<dbReference type="GO" id="GO:0003700">
    <property type="term" value="F:DNA-binding transcription factor activity"/>
    <property type="evidence" value="ECO:0007669"/>
    <property type="project" value="InterPro"/>
</dbReference>
<accession>A0A7Y9JXR8</accession>
<evidence type="ECO:0000256" key="2">
    <source>
        <dbReference type="ARBA" id="ARBA00023125"/>
    </source>
</evidence>
<proteinExistence type="predicted"/>
<dbReference type="InterPro" id="IPR012318">
    <property type="entry name" value="HTH_CRP"/>
</dbReference>
<dbReference type="PROSITE" id="PS50995">
    <property type="entry name" value="HTH_MARR_2"/>
    <property type="match status" value="1"/>
</dbReference>
<feature type="region of interest" description="Disordered" evidence="4">
    <location>
        <begin position="144"/>
        <end position="172"/>
    </location>
</feature>
<name>A0A7Y9JXR8_9CELL</name>
<dbReference type="InterPro" id="IPR039422">
    <property type="entry name" value="MarR/SlyA-like"/>
</dbReference>
<evidence type="ECO:0000313" key="7">
    <source>
        <dbReference type="EMBL" id="NYD85009.1"/>
    </source>
</evidence>
<feature type="domain" description="HTH marR-type" evidence="5">
    <location>
        <begin position="14"/>
        <end position="144"/>
    </location>
</feature>
<dbReference type="AlphaFoldDB" id="A0A7Y9JXR8"/>
<dbReference type="RefSeq" id="WP_140458731.1">
    <property type="nucleotide sequence ID" value="NZ_BAABFI010000003.1"/>
</dbReference>
<dbReference type="EMBL" id="JACCBK010000001">
    <property type="protein sequence ID" value="NYD85009.1"/>
    <property type="molecule type" value="Genomic_DNA"/>
</dbReference>
<dbReference type="SUPFAM" id="SSF46785">
    <property type="entry name" value="Winged helix' DNA-binding domain"/>
    <property type="match status" value="1"/>
</dbReference>
<dbReference type="PROSITE" id="PS01117">
    <property type="entry name" value="HTH_MARR_1"/>
    <property type="match status" value="1"/>
</dbReference>
<evidence type="ECO:0000313" key="9">
    <source>
        <dbReference type="Proteomes" id="UP000618382"/>
    </source>
</evidence>
<protein>
    <submittedName>
        <fullName evidence="7">DNA-binding MarR family transcriptional regulator</fullName>
    </submittedName>
</protein>
<dbReference type="PRINTS" id="PR00598">
    <property type="entry name" value="HTHMARR"/>
</dbReference>
<organism evidence="7 8">
    <name type="scientific">Cellulomonas oligotrophica</name>
    <dbReference type="NCBI Taxonomy" id="931536"/>
    <lineage>
        <taxon>Bacteria</taxon>
        <taxon>Bacillati</taxon>
        <taxon>Actinomycetota</taxon>
        <taxon>Actinomycetes</taxon>
        <taxon>Micrococcales</taxon>
        <taxon>Cellulomonadaceae</taxon>
        <taxon>Cellulomonas</taxon>
    </lineage>
</organism>
<comment type="caution">
    <text evidence="7">The sequence shown here is derived from an EMBL/GenBank/DDBJ whole genome shotgun (WGS) entry which is preliminary data.</text>
</comment>
<evidence type="ECO:0000256" key="1">
    <source>
        <dbReference type="ARBA" id="ARBA00023015"/>
    </source>
</evidence>
<dbReference type="Gene3D" id="1.10.10.10">
    <property type="entry name" value="Winged helix-like DNA-binding domain superfamily/Winged helix DNA-binding domain"/>
    <property type="match status" value="1"/>
</dbReference>
<evidence type="ECO:0000256" key="4">
    <source>
        <dbReference type="SAM" id="MobiDB-lite"/>
    </source>
</evidence>
<keyword evidence="2 7" id="KW-0238">DNA-binding</keyword>
<dbReference type="PANTHER" id="PTHR33164">
    <property type="entry name" value="TRANSCRIPTIONAL REGULATOR, MARR FAMILY"/>
    <property type="match status" value="1"/>
</dbReference>
<gene>
    <name evidence="7" type="ORF">BKA21_000558</name>
    <name evidence="6" type="ORF">Col01nite_28720</name>
</gene>
<dbReference type="Proteomes" id="UP000618382">
    <property type="component" value="Unassembled WGS sequence"/>
</dbReference>
<dbReference type="InterPro" id="IPR023187">
    <property type="entry name" value="Tscrpt_reg_MarR-type_CS"/>
</dbReference>
<keyword evidence="9" id="KW-1185">Reference proteome</keyword>
<reference evidence="7 8" key="1">
    <citation type="submission" date="2020-07" db="EMBL/GenBank/DDBJ databases">
        <title>Sequencing the genomes of 1000 actinobacteria strains.</title>
        <authorList>
            <person name="Klenk H.-P."/>
        </authorList>
    </citation>
    <scope>NUCLEOTIDE SEQUENCE [LARGE SCALE GENOMIC DNA]</scope>
    <source>
        <strain evidence="7 8">DSM 24482</strain>
    </source>
</reference>
<dbReference type="Pfam" id="PF12802">
    <property type="entry name" value="MarR_2"/>
    <property type="match status" value="1"/>
</dbReference>
<dbReference type="PANTHER" id="PTHR33164:SF43">
    <property type="entry name" value="HTH-TYPE TRANSCRIPTIONAL REPRESSOR YETL"/>
    <property type="match status" value="1"/>
</dbReference>
<dbReference type="GO" id="GO:0003677">
    <property type="term" value="F:DNA binding"/>
    <property type="evidence" value="ECO:0007669"/>
    <property type="project" value="UniProtKB-KW"/>
</dbReference>
<sequence>MSTSGGPAGPGPDHWPVGRLLSAAARQIERRWNTHLAAWDLNHASHPVLVHLSRRPMSQRELAASCGVTEQTMSRVLARLERTGYVDRSPAPDDRRRHVIAITEAGREAFLASADPRPAEESVLGVLSPDELEDLRRILVTVVLGDEQGTPDGPAPGADAPGAPPGADRGRG</sequence>
<evidence type="ECO:0000259" key="5">
    <source>
        <dbReference type="PROSITE" id="PS50995"/>
    </source>
</evidence>
<dbReference type="SMART" id="SM00419">
    <property type="entry name" value="HTH_CRP"/>
    <property type="match status" value="1"/>
</dbReference>
<keyword evidence="3" id="KW-0804">Transcription</keyword>